<keyword evidence="2" id="KW-1185">Reference proteome</keyword>
<dbReference type="OrthoDB" id="2504051at2759"/>
<proteinExistence type="predicted"/>
<organism evidence="1 2">
    <name type="scientific">Puccinia sorghi</name>
    <dbReference type="NCBI Taxonomy" id="27349"/>
    <lineage>
        <taxon>Eukaryota</taxon>
        <taxon>Fungi</taxon>
        <taxon>Dikarya</taxon>
        <taxon>Basidiomycota</taxon>
        <taxon>Pucciniomycotina</taxon>
        <taxon>Pucciniomycetes</taxon>
        <taxon>Pucciniales</taxon>
        <taxon>Pucciniaceae</taxon>
        <taxon>Puccinia</taxon>
    </lineage>
</organism>
<dbReference type="VEuPathDB" id="FungiDB:VP01_1057g4"/>
<dbReference type="EMBL" id="LAVV01000643">
    <property type="protein sequence ID" value="KNZ64185.1"/>
    <property type="molecule type" value="Genomic_DNA"/>
</dbReference>
<gene>
    <name evidence="1" type="ORF">VP01_1057g4</name>
</gene>
<evidence type="ECO:0000313" key="2">
    <source>
        <dbReference type="Proteomes" id="UP000037035"/>
    </source>
</evidence>
<dbReference type="Proteomes" id="UP000037035">
    <property type="component" value="Unassembled WGS sequence"/>
</dbReference>
<sequence>MLLLVRNAIHQHLLSPTLHSYGRTQTLSNWTPISQTPLVWVKVMIDTQDVNWKTHFLPDGYTTHEPVAITSVEGFIWEKLKFEKSNLTKLVHLQVLLHICKNPRTKDSKRYKVRSQHHKAIQRLDNLIFKIMESMSPQH</sequence>
<name>A0A0L6VVD3_9BASI</name>
<dbReference type="AlphaFoldDB" id="A0A0L6VVD3"/>
<protein>
    <submittedName>
        <fullName evidence="1">Uncharacterized protein</fullName>
    </submittedName>
</protein>
<evidence type="ECO:0000313" key="1">
    <source>
        <dbReference type="EMBL" id="KNZ64185.1"/>
    </source>
</evidence>
<accession>A0A0L6VVD3</accession>
<reference evidence="1 2" key="1">
    <citation type="submission" date="2015-08" db="EMBL/GenBank/DDBJ databases">
        <title>Next Generation Sequencing and Analysis of the Genome of Puccinia sorghi L Schw, the Causal Agent of Maize Common Rust.</title>
        <authorList>
            <person name="Rochi L."/>
            <person name="Burguener G."/>
            <person name="Darino M."/>
            <person name="Turjanski A."/>
            <person name="Kreff E."/>
            <person name="Dieguez M.J."/>
            <person name="Sacco F."/>
        </authorList>
    </citation>
    <scope>NUCLEOTIDE SEQUENCE [LARGE SCALE GENOMIC DNA]</scope>
    <source>
        <strain evidence="1 2">RO10H11247</strain>
    </source>
</reference>
<comment type="caution">
    <text evidence="1">The sequence shown here is derived from an EMBL/GenBank/DDBJ whole genome shotgun (WGS) entry which is preliminary data.</text>
</comment>